<reference evidence="4" key="1">
    <citation type="submission" date="2017-02" db="UniProtKB">
        <authorList>
            <consortium name="WormBaseParasite"/>
        </authorList>
    </citation>
    <scope>IDENTIFICATION</scope>
</reference>
<dbReference type="AlphaFoldDB" id="A0A0N4XES1"/>
<dbReference type="EMBL" id="UYSL01000667">
    <property type="protein sequence ID" value="VDL64218.1"/>
    <property type="molecule type" value="Genomic_DNA"/>
</dbReference>
<dbReference type="InterPro" id="IPR005302">
    <property type="entry name" value="MoCF_Sase_C"/>
</dbReference>
<gene>
    <name evidence="2" type="ORF">NBR_LOCUS1024</name>
</gene>
<sequence>MMSKDAKVFIGIMGASFLTYEVVTRIWTYYRARCSPLVPIGIVKELFVYPVKSCKGISLFSVYCDKTGPHSGEIFDRHFTVMDGKTGRLYSGREKPQLVTIKVCVSDGVLTAEATDGSSTKVDIEKVRRDHVVKNCKQLYNIKTDGFDCGDEAAKFFAKAIDEPDARLLMYSKELHNDPFVTTNDWWNNNVPRRKDYSAFTNLAPVMITTQASLDDLNSRLDKKASSTD</sequence>
<name>A0A0N4XES1_NIPBR</name>
<dbReference type="GO" id="GO:0030151">
    <property type="term" value="F:molybdenum ion binding"/>
    <property type="evidence" value="ECO:0007669"/>
    <property type="project" value="InterPro"/>
</dbReference>
<accession>A0A0N4XES1</accession>
<proteinExistence type="predicted"/>
<organism evidence="4">
    <name type="scientific">Nippostrongylus brasiliensis</name>
    <name type="common">Rat hookworm</name>
    <dbReference type="NCBI Taxonomy" id="27835"/>
    <lineage>
        <taxon>Eukaryota</taxon>
        <taxon>Metazoa</taxon>
        <taxon>Ecdysozoa</taxon>
        <taxon>Nematoda</taxon>
        <taxon>Chromadorea</taxon>
        <taxon>Rhabditida</taxon>
        <taxon>Rhabditina</taxon>
        <taxon>Rhabditomorpha</taxon>
        <taxon>Strongyloidea</taxon>
        <taxon>Heligmosomidae</taxon>
        <taxon>Nippostrongylus</taxon>
    </lineage>
</organism>
<dbReference type="STRING" id="27835.A0A0N4XES1"/>
<keyword evidence="3" id="KW-1185">Reference proteome</keyword>
<reference evidence="2 3" key="2">
    <citation type="submission" date="2018-11" db="EMBL/GenBank/DDBJ databases">
        <authorList>
            <consortium name="Pathogen Informatics"/>
        </authorList>
    </citation>
    <scope>NUCLEOTIDE SEQUENCE [LARGE SCALE GENOMIC DNA]</scope>
</reference>
<dbReference type="SUPFAM" id="SSF141673">
    <property type="entry name" value="MOSC N-terminal domain-like"/>
    <property type="match status" value="1"/>
</dbReference>
<dbReference type="Proteomes" id="UP000271162">
    <property type="component" value="Unassembled WGS sequence"/>
</dbReference>
<protein>
    <submittedName>
        <fullName evidence="4">MOSC domain-containing protein</fullName>
    </submittedName>
</protein>
<dbReference type="GO" id="GO:0003824">
    <property type="term" value="F:catalytic activity"/>
    <property type="evidence" value="ECO:0007669"/>
    <property type="project" value="InterPro"/>
</dbReference>
<dbReference type="PANTHER" id="PTHR14237:SF19">
    <property type="entry name" value="MITOCHONDRIAL AMIDOXIME REDUCING COMPONENT 1"/>
    <property type="match status" value="1"/>
</dbReference>
<dbReference type="PROSITE" id="PS51340">
    <property type="entry name" value="MOSC"/>
    <property type="match status" value="1"/>
</dbReference>
<dbReference type="PANTHER" id="PTHR14237">
    <property type="entry name" value="MOLYBDOPTERIN COFACTOR SULFURASE MOSC"/>
    <property type="match status" value="1"/>
</dbReference>
<feature type="domain" description="MOSC" evidence="1">
    <location>
        <begin position="161"/>
        <end position="229"/>
    </location>
</feature>
<dbReference type="GO" id="GO:0030170">
    <property type="term" value="F:pyridoxal phosphate binding"/>
    <property type="evidence" value="ECO:0007669"/>
    <property type="project" value="InterPro"/>
</dbReference>
<dbReference type="WBParaSite" id="NBR_0000102301-mRNA-1">
    <property type="protein sequence ID" value="NBR_0000102301-mRNA-1"/>
    <property type="gene ID" value="NBR_0000102301"/>
</dbReference>
<evidence type="ECO:0000259" key="1">
    <source>
        <dbReference type="PROSITE" id="PS51340"/>
    </source>
</evidence>
<evidence type="ECO:0000313" key="4">
    <source>
        <dbReference type="WBParaSite" id="NBR_0000102301-mRNA-1"/>
    </source>
</evidence>
<evidence type="ECO:0000313" key="2">
    <source>
        <dbReference type="EMBL" id="VDL64218.1"/>
    </source>
</evidence>
<evidence type="ECO:0000313" key="3">
    <source>
        <dbReference type="Proteomes" id="UP000271162"/>
    </source>
</evidence>
<dbReference type="Pfam" id="PF03476">
    <property type="entry name" value="MOSC_N"/>
    <property type="match status" value="1"/>
</dbReference>
<dbReference type="OMA" id="SECATIY"/>
<dbReference type="InterPro" id="IPR005303">
    <property type="entry name" value="MOCOS_middle"/>
</dbReference>